<dbReference type="RefSeq" id="XP_022400511.1">
    <property type="nucleotide sequence ID" value="XM_022548305.1"/>
</dbReference>
<evidence type="ECO:0008006" key="3">
    <source>
        <dbReference type="Google" id="ProtNLM"/>
    </source>
</evidence>
<keyword evidence="2" id="KW-1185">Reference proteome</keyword>
<reference evidence="2" key="1">
    <citation type="journal article" date="2017" name="Genome Biol.">
        <title>Comparative genomics reveals high biological diversity and specific adaptations in the industrially and medically important fungal genus Aspergillus.</title>
        <authorList>
            <person name="de Vries R.P."/>
            <person name="Riley R."/>
            <person name="Wiebenga A."/>
            <person name="Aguilar-Osorio G."/>
            <person name="Amillis S."/>
            <person name="Uchima C.A."/>
            <person name="Anderluh G."/>
            <person name="Asadollahi M."/>
            <person name="Askin M."/>
            <person name="Barry K."/>
            <person name="Battaglia E."/>
            <person name="Bayram O."/>
            <person name="Benocci T."/>
            <person name="Braus-Stromeyer S.A."/>
            <person name="Caldana C."/>
            <person name="Canovas D."/>
            <person name="Cerqueira G.C."/>
            <person name="Chen F."/>
            <person name="Chen W."/>
            <person name="Choi C."/>
            <person name="Clum A."/>
            <person name="Dos Santos R.A."/>
            <person name="Damasio A.R."/>
            <person name="Diallinas G."/>
            <person name="Emri T."/>
            <person name="Fekete E."/>
            <person name="Flipphi M."/>
            <person name="Freyberg S."/>
            <person name="Gallo A."/>
            <person name="Gournas C."/>
            <person name="Habgood R."/>
            <person name="Hainaut M."/>
            <person name="Harispe M.L."/>
            <person name="Henrissat B."/>
            <person name="Hilden K.S."/>
            <person name="Hope R."/>
            <person name="Hossain A."/>
            <person name="Karabika E."/>
            <person name="Karaffa L."/>
            <person name="Karanyi Z."/>
            <person name="Krasevec N."/>
            <person name="Kuo A."/>
            <person name="Kusch H."/>
            <person name="LaButti K."/>
            <person name="Lagendijk E.L."/>
            <person name="Lapidus A."/>
            <person name="Levasseur A."/>
            <person name="Lindquist E."/>
            <person name="Lipzen A."/>
            <person name="Logrieco A.F."/>
            <person name="MacCabe A."/>
            <person name="Maekelae M.R."/>
            <person name="Malavazi I."/>
            <person name="Melin P."/>
            <person name="Meyer V."/>
            <person name="Mielnichuk N."/>
            <person name="Miskei M."/>
            <person name="Molnar A.P."/>
            <person name="Mule G."/>
            <person name="Ngan C.Y."/>
            <person name="Orejas M."/>
            <person name="Orosz E."/>
            <person name="Ouedraogo J.P."/>
            <person name="Overkamp K.M."/>
            <person name="Park H.-S."/>
            <person name="Perrone G."/>
            <person name="Piumi F."/>
            <person name="Punt P.J."/>
            <person name="Ram A.F."/>
            <person name="Ramon A."/>
            <person name="Rauscher S."/>
            <person name="Record E."/>
            <person name="Riano-Pachon D.M."/>
            <person name="Robert V."/>
            <person name="Roehrig J."/>
            <person name="Ruller R."/>
            <person name="Salamov A."/>
            <person name="Salih N.S."/>
            <person name="Samson R.A."/>
            <person name="Sandor E."/>
            <person name="Sanguinetti M."/>
            <person name="Schuetze T."/>
            <person name="Sepcic K."/>
            <person name="Shelest E."/>
            <person name="Sherlock G."/>
            <person name="Sophianopoulou V."/>
            <person name="Squina F.M."/>
            <person name="Sun H."/>
            <person name="Susca A."/>
            <person name="Todd R.B."/>
            <person name="Tsang A."/>
            <person name="Unkles S.E."/>
            <person name="van de Wiele N."/>
            <person name="van Rossen-Uffink D."/>
            <person name="Oliveira J.V."/>
            <person name="Vesth T.C."/>
            <person name="Visser J."/>
            <person name="Yu J.-H."/>
            <person name="Zhou M."/>
            <person name="Andersen M.R."/>
            <person name="Archer D.B."/>
            <person name="Baker S.E."/>
            <person name="Benoit I."/>
            <person name="Brakhage A.A."/>
            <person name="Braus G.H."/>
            <person name="Fischer R."/>
            <person name="Frisvad J.C."/>
            <person name="Goldman G.H."/>
            <person name="Houbraken J."/>
            <person name="Oakley B."/>
            <person name="Pocsi I."/>
            <person name="Scazzocchio C."/>
            <person name="Seiboth B."/>
            <person name="vanKuyk P.A."/>
            <person name="Wortman J."/>
            <person name="Dyer P.S."/>
            <person name="Grigoriev I.V."/>
        </authorList>
    </citation>
    <scope>NUCLEOTIDE SEQUENCE [LARGE SCALE GENOMIC DNA]</scope>
    <source>
        <strain evidence="2">CBS 516.65</strain>
    </source>
</reference>
<dbReference type="AlphaFoldDB" id="A0A1L9VIU7"/>
<organism evidence="1 2">
    <name type="scientific">Aspergillus glaucus CBS 516.65</name>
    <dbReference type="NCBI Taxonomy" id="1160497"/>
    <lineage>
        <taxon>Eukaryota</taxon>
        <taxon>Fungi</taxon>
        <taxon>Dikarya</taxon>
        <taxon>Ascomycota</taxon>
        <taxon>Pezizomycotina</taxon>
        <taxon>Eurotiomycetes</taxon>
        <taxon>Eurotiomycetidae</taxon>
        <taxon>Eurotiales</taxon>
        <taxon>Aspergillaceae</taxon>
        <taxon>Aspergillus</taxon>
        <taxon>Aspergillus subgen. Aspergillus</taxon>
    </lineage>
</organism>
<dbReference type="EMBL" id="KV878898">
    <property type="protein sequence ID" value="OJJ83813.1"/>
    <property type="molecule type" value="Genomic_DNA"/>
</dbReference>
<evidence type="ECO:0000313" key="1">
    <source>
        <dbReference type="EMBL" id="OJJ83813.1"/>
    </source>
</evidence>
<dbReference type="OrthoDB" id="2156052at2759"/>
<dbReference type="Proteomes" id="UP000184300">
    <property type="component" value="Unassembled WGS sequence"/>
</dbReference>
<dbReference type="STRING" id="1160497.A0A1L9VIU7"/>
<proteinExistence type="predicted"/>
<dbReference type="VEuPathDB" id="FungiDB:ASPGLDRAFT_58231"/>
<sequence length="469" mass="52013">METADELIRRQLPSLVKANGTTTESSRPRNISAQPFHEWNTFFTEVLSTYNDLDLSTLVSITDDQDLSERFAIGCEPGLTTRFAKHVCDAVSKVMSVVPGLSHLTFGTYKAAVPTNSNKVLDIVLPSTLNWRIVLVGELKTYWTVSLQDHPVSDGPGGLIPLQPHLAQLVEYMQLHKRKYGFLSTYEWTIFIRRTDDFRFEMSLPVHEKSTNPSLRQCFLSFVSWAAQDGQYTAARDFSLEKLNAPTQPYFQASTRPTSGRHHIATSGDFSIGVNTVLFGTDGIARHWINCSQLIRGTPEKAVYDAVWDGQPAIVKCYAPSRFMSYAAEASTYERLSQRRPDGFEFFPSLLTHGPIVCSSLFPAGYILVISKAQGKPLDTQWSHISDTEKLHVKWQMRKAVQVLRSVGSVCVDAGKHNVLYGPATGCVTMIDFEVMQAVDGTVTAEVPELLAIFGKEAIGGSGQRYAGG</sequence>
<name>A0A1L9VIU7_ASPGL</name>
<evidence type="ECO:0000313" key="2">
    <source>
        <dbReference type="Proteomes" id="UP000184300"/>
    </source>
</evidence>
<dbReference type="GeneID" id="34464566"/>
<gene>
    <name evidence="1" type="ORF">ASPGLDRAFT_58231</name>
</gene>
<protein>
    <recommendedName>
        <fullName evidence="3">Protein kinase domain-containing protein</fullName>
    </recommendedName>
</protein>
<accession>A0A1L9VIU7</accession>